<comment type="caution">
    <text evidence="3">The sequence shown here is derived from an EMBL/GenBank/DDBJ whole genome shotgun (WGS) entry which is preliminary data.</text>
</comment>
<reference evidence="3 4" key="1">
    <citation type="submission" date="2021-03" db="EMBL/GenBank/DDBJ databases">
        <title>Sequencing the genomes of 1000 actinobacteria strains.</title>
        <authorList>
            <person name="Klenk H.-P."/>
        </authorList>
    </citation>
    <scope>NUCLEOTIDE SEQUENCE [LARGE SCALE GENOMIC DNA]</scope>
    <source>
        <strain evidence="3 4">DSM 40843</strain>
    </source>
</reference>
<dbReference type="InterPro" id="IPR012338">
    <property type="entry name" value="Beta-lactam/transpept-like"/>
</dbReference>
<dbReference type="Pfam" id="PF13354">
    <property type="entry name" value="Beta-lactamase2"/>
    <property type="match status" value="1"/>
</dbReference>
<evidence type="ECO:0000259" key="1">
    <source>
        <dbReference type="Pfam" id="PF13354"/>
    </source>
</evidence>
<dbReference type="InterPro" id="IPR000871">
    <property type="entry name" value="Beta-lactam_class-A"/>
</dbReference>
<dbReference type="SUPFAM" id="SSF56601">
    <property type="entry name" value="beta-lactamase/transpeptidase-like"/>
    <property type="match status" value="1"/>
</dbReference>
<feature type="domain" description="ORF 12 gene product N-terminal" evidence="2">
    <location>
        <begin position="25"/>
        <end position="115"/>
    </location>
</feature>
<protein>
    <submittedName>
        <fullName evidence="3">Beta-lactamase class A</fullName>
    </submittedName>
</protein>
<dbReference type="EMBL" id="JAGINS010000001">
    <property type="protein sequence ID" value="MBP2358449.1"/>
    <property type="molecule type" value="Genomic_DNA"/>
</dbReference>
<evidence type="ECO:0000313" key="3">
    <source>
        <dbReference type="EMBL" id="MBP2358449.1"/>
    </source>
</evidence>
<name>A0ABS4V3Z7_9ACTN</name>
<dbReference type="InterPro" id="IPR045155">
    <property type="entry name" value="Beta-lactam_cat"/>
</dbReference>
<sequence length="436" mass="46657">MIDLPGSAASARAPRTGAAAALAGDDTPLGVRTRWAAGLLTAPGLPDEDLTGHFVPVFLARHPRGFVATLEQWREHGPFTVVDYQPVAHKSWVTLAGPTGVRSTLSLTLDSSGLIRVLHLGPEVVTPEVHDWASLAGALEQPGVTWSALAARVERGTVETLYAKDADRPMPNGSSYKLYLMRALVAAVAAGTVRWDDEVTVTPELRSLPTGDMQELPDGTRVPVRETAYKMIAMSDNTAADLIQDLVGRDAVERAAEAAGHSDPSLLRPFLTSHEVFELGWGAPELREEWSAADEAGRRRLVEAIAGPMTVRGSDLGPTVHRLGLDWHMSAYDVMRVLLALADDGAADTSGAVESILTAYPGVPIDAARWPRAVFKGGSCPGVMMFCWLLEDPEGVRYVLVLQQAADDQKLIGDGQFLRGMGGRVIESGLLAGPQR</sequence>
<evidence type="ECO:0000313" key="4">
    <source>
        <dbReference type="Proteomes" id="UP001519311"/>
    </source>
</evidence>
<accession>A0ABS4V3Z7</accession>
<keyword evidence="4" id="KW-1185">Reference proteome</keyword>
<dbReference type="Proteomes" id="UP001519311">
    <property type="component" value="Unassembled WGS sequence"/>
</dbReference>
<evidence type="ECO:0000259" key="2">
    <source>
        <dbReference type="Pfam" id="PF18042"/>
    </source>
</evidence>
<dbReference type="Gene3D" id="3.10.450.280">
    <property type="match status" value="1"/>
</dbReference>
<dbReference type="PANTHER" id="PTHR35333">
    <property type="entry name" value="BETA-LACTAMASE"/>
    <property type="match status" value="1"/>
</dbReference>
<dbReference type="InterPro" id="IPR040846">
    <property type="entry name" value="ORF_12_N"/>
</dbReference>
<feature type="domain" description="Beta-lactamase class A catalytic" evidence="1">
    <location>
        <begin position="164"/>
        <end position="275"/>
    </location>
</feature>
<gene>
    <name evidence="3" type="ORF">JOF59_000849</name>
</gene>
<dbReference type="Gene3D" id="3.40.710.10">
    <property type="entry name" value="DD-peptidase/beta-lactamase superfamily"/>
    <property type="match status" value="1"/>
</dbReference>
<dbReference type="Gene3D" id="1.10.8.620">
    <property type="entry name" value="ORF12 helical bundle domain-like"/>
    <property type="match status" value="1"/>
</dbReference>
<organism evidence="3 4">
    <name type="scientific">Streptomyces clavifer</name>
    <dbReference type="NCBI Taxonomy" id="68188"/>
    <lineage>
        <taxon>Bacteria</taxon>
        <taxon>Bacillati</taxon>
        <taxon>Actinomycetota</taxon>
        <taxon>Actinomycetes</taxon>
        <taxon>Kitasatosporales</taxon>
        <taxon>Streptomycetaceae</taxon>
        <taxon>Streptomyces</taxon>
    </lineage>
</organism>
<dbReference type="Pfam" id="PF18042">
    <property type="entry name" value="ORF_12_N"/>
    <property type="match status" value="1"/>
</dbReference>
<dbReference type="RefSeq" id="WP_209469538.1">
    <property type="nucleotide sequence ID" value="NZ_BMWJ01000012.1"/>
</dbReference>
<dbReference type="PANTHER" id="PTHR35333:SF5">
    <property type="entry name" value="CONSERVED LIPOPROTEIN LPQF-RELATED"/>
    <property type="match status" value="1"/>
</dbReference>
<proteinExistence type="predicted"/>